<organism evidence="1 2">
    <name type="scientific">Vibrio cholerae</name>
    <dbReference type="NCBI Taxonomy" id="666"/>
    <lineage>
        <taxon>Bacteria</taxon>
        <taxon>Pseudomonadati</taxon>
        <taxon>Pseudomonadota</taxon>
        <taxon>Gammaproteobacteria</taxon>
        <taxon>Vibrionales</taxon>
        <taxon>Vibrionaceae</taxon>
        <taxon>Vibrio</taxon>
    </lineage>
</organism>
<dbReference type="AlphaFoldDB" id="A0A655Y6M9"/>
<reference evidence="1 2" key="1">
    <citation type="submission" date="2015-07" db="EMBL/GenBank/DDBJ databases">
        <authorList>
            <consortium name="Pathogen Informatics"/>
        </authorList>
    </citation>
    <scope>NUCLEOTIDE SEQUENCE [LARGE SCALE GENOMIC DNA]</scope>
    <source>
        <strain evidence="1 2">A325</strain>
    </source>
</reference>
<evidence type="ECO:0000313" key="2">
    <source>
        <dbReference type="Proteomes" id="UP000046067"/>
    </source>
</evidence>
<accession>A0A655Y6M9</accession>
<dbReference type="Proteomes" id="UP000046067">
    <property type="component" value="Unassembled WGS sequence"/>
</dbReference>
<dbReference type="EMBL" id="CWQJ01000014">
    <property type="protein sequence ID" value="CSC31832.1"/>
    <property type="molecule type" value="Genomic_DNA"/>
</dbReference>
<gene>
    <name evidence="1" type="ORF">ERS013201_02323</name>
</gene>
<proteinExistence type="predicted"/>
<evidence type="ECO:0000313" key="1">
    <source>
        <dbReference type="EMBL" id="CSC31832.1"/>
    </source>
</evidence>
<sequence>MLHLRHIFCWGEQKEDRVQIALLWDDVVLTQEVGQDGRWNTKVLVFAGFWVNPRCGQQELTRINEILTMFVTFKRMPFLTRLKFKETQIIGNLLGGVRLPRFTFDHRWDERLDIFAFFHQKLTGFDTGFHRFTPQIAATIPFMHFGVHIERRKQRVEWAG</sequence>
<protein>
    <submittedName>
        <fullName evidence="1">Uncharacterized protein</fullName>
    </submittedName>
</protein>
<name>A0A655Y6M9_VIBCL</name>